<sequence length="216" mass="23376">MDTEIEEAAAYAARLIVDQHCSWALARTKLTEAFGKRCPMPSGADVETAVREHLSIFYPDHPALLAALRAEAAAVMRDLAEAGITAYLAGPVLNGAATDDSNITLECFAESGKDAELALLNLNINWEPIDPQATPSLHPMEALGWLRPIRRGSPLSRLLPFAHSVGVSLEVLPLRDLGANPRKRAPDIYQTDIEASGRASLDDLLSLLRDTAHHPD</sequence>
<dbReference type="AlphaFoldDB" id="A0A388S9V5"/>
<gene>
    <name evidence="1" type="ORF">MESMUL_03890</name>
</gene>
<dbReference type="Proteomes" id="UP000266091">
    <property type="component" value="Unassembled WGS sequence"/>
</dbReference>
<organism evidence="1 2">
    <name type="scientific">Mesosutterella multiformis</name>
    <dbReference type="NCBI Taxonomy" id="2259133"/>
    <lineage>
        <taxon>Bacteria</taxon>
        <taxon>Pseudomonadati</taxon>
        <taxon>Pseudomonadota</taxon>
        <taxon>Betaproteobacteria</taxon>
        <taxon>Burkholderiales</taxon>
        <taxon>Sutterellaceae</taxon>
        <taxon>Mesosutterella</taxon>
    </lineage>
</organism>
<comment type="caution">
    <text evidence="1">The sequence shown here is derived from an EMBL/GenBank/DDBJ whole genome shotgun (WGS) entry which is preliminary data.</text>
</comment>
<dbReference type="EMBL" id="BGZJ01000001">
    <property type="protein sequence ID" value="GBO93035.1"/>
    <property type="molecule type" value="Genomic_DNA"/>
</dbReference>
<dbReference type="OrthoDB" id="9157371at2"/>
<accession>A0A388S9V5</accession>
<keyword evidence="2" id="KW-1185">Reference proteome</keyword>
<proteinExistence type="predicted"/>
<evidence type="ECO:0000313" key="2">
    <source>
        <dbReference type="Proteomes" id="UP000266091"/>
    </source>
</evidence>
<evidence type="ECO:0000313" key="1">
    <source>
        <dbReference type="EMBL" id="GBO93035.1"/>
    </source>
</evidence>
<protein>
    <recommendedName>
        <fullName evidence="3">Nucleotidyltransferase</fullName>
    </recommendedName>
</protein>
<name>A0A388S9V5_9BURK</name>
<reference evidence="1 2" key="1">
    <citation type="journal article" date="2018" name="Int. J. Syst. Evol. Microbiol.">
        <title>Mesosutterella multiformis gen. nov., sp. nov., a member of the family Sutterellaceae and Sutterella megalosphaeroides sp. nov., isolated from human faeces.</title>
        <authorList>
            <person name="Sakamoto M."/>
            <person name="Ikeyama N."/>
            <person name="Kunihiro T."/>
            <person name="Iino T."/>
            <person name="Yuki M."/>
            <person name="Ohkuma M."/>
        </authorList>
    </citation>
    <scope>NUCLEOTIDE SEQUENCE [LARGE SCALE GENOMIC DNA]</scope>
    <source>
        <strain evidence="1 2">4NBBH2</strain>
    </source>
</reference>
<evidence type="ECO:0008006" key="3">
    <source>
        <dbReference type="Google" id="ProtNLM"/>
    </source>
</evidence>
<dbReference type="RefSeq" id="WP_116269505.1">
    <property type="nucleotide sequence ID" value="NZ_BGZJ01000001.1"/>
</dbReference>